<evidence type="ECO:0000313" key="2">
    <source>
        <dbReference type="Proteomes" id="UP000042527"/>
    </source>
</evidence>
<reference evidence="2" key="1">
    <citation type="submission" date="2015-01" db="EMBL/GenBank/DDBJ databases">
        <authorList>
            <person name="Manzoor Shahid"/>
            <person name="Zubair Saima"/>
        </authorList>
    </citation>
    <scope>NUCLEOTIDE SEQUENCE [LARGE SCALE GENOMIC DNA]</scope>
    <source>
        <strain evidence="2">V1</strain>
    </source>
</reference>
<accession>A0A0B7GR28</accession>
<gene>
    <name evidence="1" type="ORF">TPHV1_130067</name>
</gene>
<evidence type="ECO:0000313" key="1">
    <source>
        <dbReference type="EMBL" id="CEM61029.1"/>
    </source>
</evidence>
<protein>
    <submittedName>
        <fullName evidence="1">Uncharacterized protein</fullName>
    </submittedName>
</protein>
<dbReference type="Proteomes" id="UP000042527">
    <property type="component" value="Unassembled WGS sequence"/>
</dbReference>
<name>A0A0B7GR28_TREPH</name>
<keyword evidence="2" id="KW-1185">Reference proteome</keyword>
<dbReference type="RefSeq" id="WP_156009297.1">
    <property type="nucleotide sequence ID" value="NZ_CDNC01000005.1"/>
</dbReference>
<proteinExistence type="predicted"/>
<dbReference type="GeneID" id="58792192"/>
<organism evidence="1 2">
    <name type="scientific">Treponema phagedenis</name>
    <dbReference type="NCBI Taxonomy" id="162"/>
    <lineage>
        <taxon>Bacteria</taxon>
        <taxon>Pseudomonadati</taxon>
        <taxon>Spirochaetota</taxon>
        <taxon>Spirochaetia</taxon>
        <taxon>Spirochaetales</taxon>
        <taxon>Treponemataceae</taxon>
        <taxon>Treponema</taxon>
    </lineage>
</organism>
<sequence length="45" mass="4912">MNKVRLPIEPRFMAAVGCCIFEDAKGMGVEIVPPIVFVQGATYGR</sequence>
<dbReference type="AlphaFoldDB" id="A0A0B7GR28"/>
<dbReference type="EMBL" id="CDNC01000005">
    <property type="protein sequence ID" value="CEM61029.1"/>
    <property type="molecule type" value="Genomic_DNA"/>
</dbReference>